<protein>
    <recommendedName>
        <fullName evidence="2">FHF complex subunit HOOK-interacting protein C-terminal domain-containing protein</fullName>
    </recommendedName>
</protein>
<proteinExistence type="inferred from homology"/>
<dbReference type="InterPro" id="IPR045668">
    <property type="entry name" value="FHIP_KELAA_motif"/>
</dbReference>
<evidence type="ECO:0000256" key="1">
    <source>
        <dbReference type="ARBA" id="ARBA00024336"/>
    </source>
</evidence>
<evidence type="ECO:0000259" key="2">
    <source>
        <dbReference type="Pfam" id="PF19314"/>
    </source>
</evidence>
<reference evidence="3" key="1">
    <citation type="submission" date="2015-11" db="EMBL/GenBank/DDBJ databases">
        <title>De novo transcriptome assembly of four potential Pierce s Disease insect vectors from Arizona vineyards.</title>
        <authorList>
            <person name="Tassone E.E."/>
        </authorList>
    </citation>
    <scope>NUCLEOTIDE SEQUENCE</scope>
</reference>
<sequence>MLTHDLYTNLRLTGLISRLAIYPQPLLHSLLLDHSLVFQPSIRSLFQVLGSLKQRIEAALAAETKGLEGVVREAQNYLLEREDRLVNMRRHALEAPCSLPPTIQSSPDPFDRGDSKRRSFSMALSSVFRRNGTSPAKDTRNITNTQSYRYLRQGSQTQTRQVVMCAVVLDEWLKELAAISQEHTILKVL</sequence>
<dbReference type="Pfam" id="PF19314">
    <property type="entry name" value="DUF5917"/>
    <property type="match status" value="1"/>
</dbReference>
<gene>
    <name evidence="3" type="ORF">g.11074</name>
</gene>
<accession>A0A1B6G8A9</accession>
<dbReference type="InterPro" id="IPR045669">
    <property type="entry name" value="FHIP_C"/>
</dbReference>
<dbReference type="InterPro" id="IPR019384">
    <property type="entry name" value="FHIP"/>
</dbReference>
<evidence type="ECO:0000313" key="3">
    <source>
        <dbReference type="EMBL" id="JAS58667.1"/>
    </source>
</evidence>
<name>A0A1B6G8A9_9HEMI</name>
<dbReference type="PANTHER" id="PTHR21705">
    <property type="entry name" value="RAI16 PROTEIN-RELATED"/>
    <property type="match status" value="1"/>
</dbReference>
<dbReference type="EMBL" id="GECZ01011102">
    <property type="protein sequence ID" value="JAS58667.1"/>
    <property type="molecule type" value="Transcribed_RNA"/>
</dbReference>
<dbReference type="Pfam" id="PF19311">
    <property type="entry name" value="KELAA"/>
    <property type="match status" value="1"/>
</dbReference>
<feature type="domain" description="FHF complex subunit HOOK-interacting protein C-terminal" evidence="2">
    <location>
        <begin position="1"/>
        <end position="80"/>
    </location>
</feature>
<dbReference type="PANTHER" id="PTHR21705:SF11">
    <property type="entry name" value="FHIP FAMILY PROTEIN CG3558"/>
    <property type="match status" value="1"/>
</dbReference>
<organism evidence="3">
    <name type="scientific">Cuerna arida</name>
    <dbReference type="NCBI Taxonomy" id="1464854"/>
    <lineage>
        <taxon>Eukaryota</taxon>
        <taxon>Metazoa</taxon>
        <taxon>Ecdysozoa</taxon>
        <taxon>Arthropoda</taxon>
        <taxon>Hexapoda</taxon>
        <taxon>Insecta</taxon>
        <taxon>Pterygota</taxon>
        <taxon>Neoptera</taxon>
        <taxon>Paraneoptera</taxon>
        <taxon>Hemiptera</taxon>
        <taxon>Auchenorrhyncha</taxon>
        <taxon>Membracoidea</taxon>
        <taxon>Cicadellidae</taxon>
        <taxon>Cicadellinae</taxon>
        <taxon>Proconiini</taxon>
        <taxon>Cuerna</taxon>
    </lineage>
</organism>
<dbReference type="AlphaFoldDB" id="A0A1B6G8A9"/>
<comment type="similarity">
    <text evidence="1">Belongs to the FHIP family.</text>
</comment>